<dbReference type="Proteomes" id="UP000010808">
    <property type="component" value="Chromosome"/>
</dbReference>
<evidence type="ECO:0000256" key="2">
    <source>
        <dbReference type="RuleBase" id="RU003749"/>
    </source>
</evidence>
<sequence length="102" mass="11323">MGAGWKMESSIDKALIKIIGEVDFTGTPELREEMHDFVKNTAGEVQVDLSELDYLDSSGLASLIELRRILSKEGRSVRIIAVTEQVDRLLNLTQVKSLFGVT</sequence>
<dbReference type="eggNOG" id="COG3113">
    <property type="taxonomic scope" value="Bacteria"/>
</dbReference>
<name>L0R9W7_9BACT</name>
<dbReference type="RefSeq" id="WP_015335612.1">
    <property type="nucleotide sequence ID" value="NC_020055.1"/>
</dbReference>
<protein>
    <recommendedName>
        <fullName evidence="2">Anti-sigma factor antagonist</fullName>
    </recommendedName>
</protein>
<dbReference type="Pfam" id="PF13466">
    <property type="entry name" value="STAS_2"/>
    <property type="match status" value="1"/>
</dbReference>
<accession>L0R9W7</accession>
<evidence type="ECO:0000259" key="3">
    <source>
        <dbReference type="PROSITE" id="PS50801"/>
    </source>
</evidence>
<dbReference type="PROSITE" id="PS50801">
    <property type="entry name" value="STAS"/>
    <property type="match status" value="1"/>
</dbReference>
<comment type="similarity">
    <text evidence="1 2">Belongs to the anti-sigma-factor antagonist family.</text>
</comment>
<organism evidence="4 5">
    <name type="scientific">Maridesulfovibrio hydrothermalis AM13 = DSM 14728</name>
    <dbReference type="NCBI Taxonomy" id="1121451"/>
    <lineage>
        <taxon>Bacteria</taxon>
        <taxon>Pseudomonadati</taxon>
        <taxon>Thermodesulfobacteriota</taxon>
        <taxon>Desulfovibrionia</taxon>
        <taxon>Desulfovibrionales</taxon>
        <taxon>Desulfovibrionaceae</taxon>
        <taxon>Maridesulfovibrio</taxon>
    </lineage>
</organism>
<evidence type="ECO:0000313" key="4">
    <source>
        <dbReference type="EMBL" id="CCO23007.1"/>
    </source>
</evidence>
<dbReference type="OrthoDB" id="5460470at2"/>
<dbReference type="InterPro" id="IPR036513">
    <property type="entry name" value="STAS_dom_sf"/>
</dbReference>
<dbReference type="STRING" id="1121451.DESAM_20720"/>
<dbReference type="PATRIC" id="fig|1121451.3.peg.980"/>
<dbReference type="InterPro" id="IPR058548">
    <property type="entry name" value="MlaB-like_STAS"/>
</dbReference>
<proteinExistence type="inferred from homology"/>
<dbReference type="InterPro" id="IPR003658">
    <property type="entry name" value="Anti-sigma_ant"/>
</dbReference>
<evidence type="ECO:0000256" key="1">
    <source>
        <dbReference type="ARBA" id="ARBA00009013"/>
    </source>
</evidence>
<evidence type="ECO:0000313" key="5">
    <source>
        <dbReference type="Proteomes" id="UP000010808"/>
    </source>
</evidence>
<dbReference type="KEGG" id="dhy:DESAM_20720"/>
<dbReference type="NCBIfam" id="TIGR00377">
    <property type="entry name" value="ant_ant_sig"/>
    <property type="match status" value="1"/>
</dbReference>
<dbReference type="Gene3D" id="3.30.750.24">
    <property type="entry name" value="STAS domain"/>
    <property type="match status" value="1"/>
</dbReference>
<dbReference type="InterPro" id="IPR002645">
    <property type="entry name" value="STAS_dom"/>
</dbReference>
<dbReference type="PANTHER" id="PTHR33495:SF2">
    <property type="entry name" value="ANTI-SIGMA FACTOR ANTAGONIST TM_1081-RELATED"/>
    <property type="match status" value="1"/>
</dbReference>
<dbReference type="SUPFAM" id="SSF52091">
    <property type="entry name" value="SpoIIaa-like"/>
    <property type="match status" value="1"/>
</dbReference>
<dbReference type="HOGENOM" id="CLU_115403_9_4_7"/>
<gene>
    <name evidence="4" type="ORF">DESAM_20720</name>
</gene>
<dbReference type="GO" id="GO:0043856">
    <property type="term" value="F:anti-sigma factor antagonist activity"/>
    <property type="evidence" value="ECO:0007669"/>
    <property type="project" value="InterPro"/>
</dbReference>
<dbReference type="EMBL" id="FO203522">
    <property type="protein sequence ID" value="CCO23007.1"/>
    <property type="molecule type" value="Genomic_DNA"/>
</dbReference>
<feature type="domain" description="STAS" evidence="3">
    <location>
        <begin position="15"/>
        <end position="102"/>
    </location>
</feature>
<dbReference type="AlphaFoldDB" id="L0R9W7"/>
<keyword evidence="5" id="KW-1185">Reference proteome</keyword>
<dbReference type="PANTHER" id="PTHR33495">
    <property type="entry name" value="ANTI-SIGMA FACTOR ANTAGONIST TM_1081-RELATED-RELATED"/>
    <property type="match status" value="1"/>
</dbReference>
<reference evidence="4 5" key="1">
    <citation type="submission" date="2012-10" db="EMBL/GenBank/DDBJ databases">
        <authorList>
            <person name="Genoscope - CEA"/>
        </authorList>
    </citation>
    <scope>NUCLEOTIDE SEQUENCE [LARGE SCALE GENOMIC DNA]</scope>
    <source>
        <strain evidence="5">AM13 / DSM 14728</strain>
    </source>
</reference>
<dbReference type="CDD" id="cd07043">
    <property type="entry name" value="STAS_anti-anti-sigma_factors"/>
    <property type="match status" value="1"/>
</dbReference>